<dbReference type="AlphaFoldDB" id="A0A3M7QBK2"/>
<keyword evidence="1" id="KW-0812">Transmembrane</keyword>
<evidence type="ECO:0000313" key="2">
    <source>
        <dbReference type="EMBL" id="RNA08837.1"/>
    </source>
</evidence>
<name>A0A3M7QBK2_BRAPC</name>
<gene>
    <name evidence="2" type="ORF">BpHYR1_053921</name>
</gene>
<sequence>MFYFDSNMISKFPLCLISHISLFSSNISMFTSLWYCGNIIFLNPMQVNRDYFRTKDPFKFSQRFFYIVFMDYL</sequence>
<organism evidence="2 3">
    <name type="scientific">Brachionus plicatilis</name>
    <name type="common">Marine rotifer</name>
    <name type="synonym">Brachionus muelleri</name>
    <dbReference type="NCBI Taxonomy" id="10195"/>
    <lineage>
        <taxon>Eukaryota</taxon>
        <taxon>Metazoa</taxon>
        <taxon>Spiralia</taxon>
        <taxon>Gnathifera</taxon>
        <taxon>Rotifera</taxon>
        <taxon>Eurotatoria</taxon>
        <taxon>Monogononta</taxon>
        <taxon>Pseudotrocha</taxon>
        <taxon>Ploima</taxon>
        <taxon>Brachionidae</taxon>
        <taxon>Brachionus</taxon>
    </lineage>
</organism>
<accession>A0A3M7QBK2</accession>
<feature type="transmembrane region" description="Helical" evidence="1">
    <location>
        <begin position="12"/>
        <end position="35"/>
    </location>
</feature>
<keyword evidence="1" id="KW-0472">Membrane</keyword>
<proteinExistence type="predicted"/>
<comment type="caution">
    <text evidence="2">The sequence shown here is derived from an EMBL/GenBank/DDBJ whole genome shotgun (WGS) entry which is preliminary data.</text>
</comment>
<evidence type="ECO:0000256" key="1">
    <source>
        <dbReference type="SAM" id="Phobius"/>
    </source>
</evidence>
<keyword evidence="3" id="KW-1185">Reference proteome</keyword>
<evidence type="ECO:0000313" key="3">
    <source>
        <dbReference type="Proteomes" id="UP000276133"/>
    </source>
</evidence>
<reference evidence="2 3" key="1">
    <citation type="journal article" date="2018" name="Sci. Rep.">
        <title>Genomic signatures of local adaptation to the degree of environmental predictability in rotifers.</title>
        <authorList>
            <person name="Franch-Gras L."/>
            <person name="Hahn C."/>
            <person name="Garcia-Roger E.M."/>
            <person name="Carmona M.J."/>
            <person name="Serra M."/>
            <person name="Gomez A."/>
        </authorList>
    </citation>
    <scope>NUCLEOTIDE SEQUENCE [LARGE SCALE GENOMIC DNA]</scope>
    <source>
        <strain evidence="2">HYR1</strain>
    </source>
</reference>
<keyword evidence="1" id="KW-1133">Transmembrane helix</keyword>
<dbReference type="Proteomes" id="UP000276133">
    <property type="component" value="Unassembled WGS sequence"/>
</dbReference>
<dbReference type="EMBL" id="REGN01006614">
    <property type="protein sequence ID" value="RNA08837.1"/>
    <property type="molecule type" value="Genomic_DNA"/>
</dbReference>
<protein>
    <submittedName>
        <fullName evidence="2">Uncharacterized protein</fullName>
    </submittedName>
</protein>